<dbReference type="GO" id="GO:0005776">
    <property type="term" value="C:autophagosome"/>
    <property type="evidence" value="ECO:0007669"/>
    <property type="project" value="TreeGrafter"/>
</dbReference>
<evidence type="ECO:0000256" key="3">
    <source>
        <dbReference type="ARBA" id="ARBA00022679"/>
    </source>
</evidence>
<evidence type="ECO:0000256" key="7">
    <source>
        <dbReference type="SAM" id="Phobius"/>
    </source>
</evidence>
<dbReference type="GO" id="GO:0016020">
    <property type="term" value="C:membrane"/>
    <property type="evidence" value="ECO:0007669"/>
    <property type="project" value="TreeGrafter"/>
</dbReference>
<gene>
    <name evidence="9" type="ORF">UABAM_01832</name>
</gene>
<keyword evidence="3" id="KW-0808">Transferase</keyword>
<evidence type="ECO:0000256" key="4">
    <source>
        <dbReference type="ARBA" id="ARBA00022741"/>
    </source>
</evidence>
<evidence type="ECO:0000256" key="5">
    <source>
        <dbReference type="ARBA" id="ARBA00022777"/>
    </source>
</evidence>
<keyword evidence="7" id="KW-1133">Transmembrane helix</keyword>
<keyword evidence="7" id="KW-0812">Transmembrane</keyword>
<dbReference type="RefSeq" id="WP_151967678.1">
    <property type="nucleotide sequence ID" value="NZ_AP019860.1"/>
</dbReference>
<dbReference type="OrthoDB" id="6111975at2"/>
<keyword evidence="10" id="KW-1185">Reference proteome</keyword>
<keyword evidence="6" id="KW-0067">ATP-binding</keyword>
<dbReference type="InterPro" id="IPR000719">
    <property type="entry name" value="Prot_kinase_dom"/>
</dbReference>
<dbReference type="SUPFAM" id="SSF56112">
    <property type="entry name" value="Protein kinase-like (PK-like)"/>
    <property type="match status" value="1"/>
</dbReference>
<feature type="transmembrane region" description="Helical" evidence="7">
    <location>
        <begin position="413"/>
        <end position="439"/>
    </location>
</feature>
<dbReference type="SMART" id="SM00220">
    <property type="entry name" value="S_TKc"/>
    <property type="match status" value="1"/>
</dbReference>
<dbReference type="GO" id="GO:0005524">
    <property type="term" value="F:ATP binding"/>
    <property type="evidence" value="ECO:0007669"/>
    <property type="project" value="UniProtKB-KW"/>
</dbReference>
<dbReference type="PROSITE" id="PS00108">
    <property type="entry name" value="PROTEIN_KINASE_ST"/>
    <property type="match status" value="1"/>
</dbReference>
<proteinExistence type="predicted"/>
<evidence type="ECO:0000313" key="9">
    <source>
        <dbReference type="EMBL" id="BBM83480.1"/>
    </source>
</evidence>
<dbReference type="KEGG" id="uam:UABAM_01832"/>
<dbReference type="InterPro" id="IPR008271">
    <property type="entry name" value="Ser/Thr_kinase_AS"/>
</dbReference>
<protein>
    <recommendedName>
        <fullName evidence="1">non-specific serine/threonine protein kinase</fullName>
        <ecNumber evidence="1">2.7.11.1</ecNumber>
    </recommendedName>
</protein>
<dbReference type="CDD" id="cd14014">
    <property type="entry name" value="STKc_PknB_like"/>
    <property type="match status" value="1"/>
</dbReference>
<reference evidence="9 10" key="1">
    <citation type="submission" date="2019-08" db="EMBL/GenBank/DDBJ databases">
        <title>Complete genome sequence of Candidatus Uab amorphum.</title>
        <authorList>
            <person name="Shiratori T."/>
            <person name="Suzuki S."/>
            <person name="Kakizawa Y."/>
            <person name="Ishida K."/>
        </authorList>
    </citation>
    <scope>NUCLEOTIDE SEQUENCE [LARGE SCALE GENOMIC DNA]</scope>
    <source>
        <strain evidence="9 10">SRT547</strain>
    </source>
</reference>
<dbReference type="EC" id="2.7.11.1" evidence="1"/>
<evidence type="ECO:0000256" key="2">
    <source>
        <dbReference type="ARBA" id="ARBA00022527"/>
    </source>
</evidence>
<accession>A0A5S9ILY5</accession>
<dbReference type="Pfam" id="PF00069">
    <property type="entry name" value="Pkinase"/>
    <property type="match status" value="1"/>
</dbReference>
<keyword evidence="5 9" id="KW-0418">Kinase</keyword>
<dbReference type="PROSITE" id="PS50011">
    <property type="entry name" value="PROTEIN_KINASE_DOM"/>
    <property type="match status" value="1"/>
</dbReference>
<evidence type="ECO:0000256" key="6">
    <source>
        <dbReference type="ARBA" id="ARBA00022840"/>
    </source>
</evidence>
<dbReference type="GO" id="GO:0000407">
    <property type="term" value="C:phagophore assembly site"/>
    <property type="evidence" value="ECO:0007669"/>
    <property type="project" value="TreeGrafter"/>
</dbReference>
<name>A0A5S9ILY5_UABAM</name>
<dbReference type="Gene3D" id="1.10.510.10">
    <property type="entry name" value="Transferase(Phosphotransferase) domain 1"/>
    <property type="match status" value="1"/>
</dbReference>
<dbReference type="AlphaFoldDB" id="A0A5S9ILY5"/>
<evidence type="ECO:0000256" key="1">
    <source>
        <dbReference type="ARBA" id="ARBA00012513"/>
    </source>
</evidence>
<dbReference type="EMBL" id="AP019860">
    <property type="protein sequence ID" value="BBM83480.1"/>
    <property type="molecule type" value="Genomic_DNA"/>
</dbReference>
<keyword evidence="7" id="KW-0472">Membrane</keyword>
<dbReference type="PANTHER" id="PTHR24348:SF22">
    <property type="entry name" value="NON-SPECIFIC SERINE_THREONINE PROTEIN KINASE"/>
    <property type="match status" value="1"/>
</dbReference>
<keyword evidence="2 9" id="KW-0723">Serine/threonine-protein kinase</keyword>
<dbReference type="InterPro" id="IPR045269">
    <property type="entry name" value="Atg1-like"/>
</dbReference>
<dbReference type="FunFam" id="1.10.510.10:FF:000021">
    <property type="entry name" value="Serine/threonine protein kinase"/>
    <property type="match status" value="1"/>
</dbReference>
<dbReference type="GO" id="GO:0005829">
    <property type="term" value="C:cytosol"/>
    <property type="evidence" value="ECO:0007669"/>
    <property type="project" value="TreeGrafter"/>
</dbReference>
<dbReference type="GO" id="GO:0004674">
    <property type="term" value="F:protein serine/threonine kinase activity"/>
    <property type="evidence" value="ECO:0007669"/>
    <property type="project" value="UniProtKB-KW"/>
</dbReference>
<evidence type="ECO:0000259" key="8">
    <source>
        <dbReference type="PROSITE" id="PS50011"/>
    </source>
</evidence>
<dbReference type="Gene3D" id="3.30.200.20">
    <property type="entry name" value="Phosphorylase Kinase, domain 1"/>
    <property type="match status" value="1"/>
</dbReference>
<dbReference type="PANTHER" id="PTHR24348">
    <property type="entry name" value="SERINE/THREONINE-PROTEIN KINASE UNC-51-RELATED"/>
    <property type="match status" value="1"/>
</dbReference>
<dbReference type="InterPro" id="IPR011009">
    <property type="entry name" value="Kinase-like_dom_sf"/>
</dbReference>
<keyword evidence="4" id="KW-0547">Nucleotide-binding</keyword>
<sequence length="440" mass="49985">MNELKAKLQELKDLYENKLITKDVYDKMCSHLVNEQQVHSASTMTMPQETTEKKPVVRNAAHRPYDKLRVGDVINDKYHIECLLGKGGVGSVYRAQHLLLGKDIAFKVLNSHGRRNPETQKRFISEVKMAMEFIHEHALQIRDYGETKEGLQYFTMDLSDGISLEKLIVQQGVLEEKRALNIARQVLSALKIAHEKSIIHRDLKPANILIEKRLGRDHALVLDFGIAKSISCEDAEMTGDRIIGTPKYMSPEQAGGESVDHRSDLFSVGIILYEMITGACPFNGKSVRDIVMAIMTQKPQAMTKLNPKISRGVNSLVNKSLRKDRRERFSCAADFIKAIDNALQKIDSRVVQNNKKPAKTESSKKSYSNISAKDLSLQSQIKAEIHKQDQQSKVWYRFFLRVVRPQVLLGKEIGFHALLFLDAFIVAIFVGIIYLLFFFL</sequence>
<feature type="domain" description="Protein kinase" evidence="8">
    <location>
        <begin position="78"/>
        <end position="343"/>
    </location>
</feature>
<dbReference type="Proteomes" id="UP000326354">
    <property type="component" value="Chromosome"/>
</dbReference>
<organism evidence="9 10">
    <name type="scientific">Uabimicrobium amorphum</name>
    <dbReference type="NCBI Taxonomy" id="2596890"/>
    <lineage>
        <taxon>Bacteria</taxon>
        <taxon>Pseudomonadati</taxon>
        <taxon>Planctomycetota</taxon>
        <taxon>Candidatus Uabimicrobiia</taxon>
        <taxon>Candidatus Uabimicrobiales</taxon>
        <taxon>Candidatus Uabimicrobiaceae</taxon>
        <taxon>Candidatus Uabimicrobium</taxon>
    </lineage>
</organism>
<evidence type="ECO:0000313" key="10">
    <source>
        <dbReference type="Proteomes" id="UP000326354"/>
    </source>
</evidence>